<dbReference type="Proteomes" id="UP000076661">
    <property type="component" value="Unassembled WGS sequence"/>
</dbReference>
<accession>A0A167JBW3</accession>
<protein>
    <submittedName>
        <fullName evidence="1">Uncharacterized protein</fullName>
    </submittedName>
</protein>
<proteinExistence type="predicted"/>
<organism evidence="1 2">
    <name type="scientific">Pseudoalteromonas luteoviolacea S4060-1</name>
    <dbReference type="NCBI Taxonomy" id="1365257"/>
    <lineage>
        <taxon>Bacteria</taxon>
        <taxon>Pseudomonadati</taxon>
        <taxon>Pseudomonadota</taxon>
        <taxon>Gammaproteobacteria</taxon>
        <taxon>Alteromonadales</taxon>
        <taxon>Pseudoalteromonadaceae</taxon>
        <taxon>Pseudoalteromonas</taxon>
    </lineage>
</organism>
<gene>
    <name evidence="1" type="ORF">N478_26105</name>
</gene>
<dbReference type="EMBL" id="AUXX01000047">
    <property type="protein sequence ID" value="KZN60883.1"/>
    <property type="molecule type" value="Genomic_DNA"/>
</dbReference>
<evidence type="ECO:0000313" key="2">
    <source>
        <dbReference type="Proteomes" id="UP000076661"/>
    </source>
</evidence>
<dbReference type="PATRIC" id="fig|1365257.3.peg.4749"/>
<dbReference type="AlphaFoldDB" id="A0A167JBW3"/>
<name>A0A167JBW3_9GAMM</name>
<comment type="caution">
    <text evidence="1">The sequence shown here is derived from an EMBL/GenBank/DDBJ whole genome shotgun (WGS) entry which is preliminary data.</text>
</comment>
<sequence>MTAAPNSSSKCTTHINGEKASFASDNLGVIALHLDQKVDRYDHQSQIGITKKSAKRDQK</sequence>
<reference evidence="1 2" key="1">
    <citation type="submission" date="2013-07" db="EMBL/GenBank/DDBJ databases">
        <title>Comparative Genomic and Metabolomic Analysis of Twelve Strains of Pseudoalteromonas luteoviolacea.</title>
        <authorList>
            <person name="Vynne N.G."/>
            <person name="Mansson M."/>
            <person name="Gram L."/>
        </authorList>
    </citation>
    <scope>NUCLEOTIDE SEQUENCE [LARGE SCALE GENOMIC DNA]</scope>
    <source>
        <strain evidence="1 2">S4060-1</strain>
    </source>
</reference>
<evidence type="ECO:0000313" key="1">
    <source>
        <dbReference type="EMBL" id="KZN60883.1"/>
    </source>
</evidence>